<comment type="similarity">
    <text evidence="2">Belongs to the TsaE family.</text>
</comment>
<evidence type="ECO:0000256" key="10">
    <source>
        <dbReference type="ARBA" id="ARBA00032441"/>
    </source>
</evidence>
<evidence type="ECO:0000256" key="8">
    <source>
        <dbReference type="ARBA" id="ARBA00022840"/>
    </source>
</evidence>
<dbReference type="NCBIfam" id="TIGR00150">
    <property type="entry name" value="T6A_YjeE"/>
    <property type="match status" value="1"/>
</dbReference>
<evidence type="ECO:0000256" key="3">
    <source>
        <dbReference type="ARBA" id="ARBA00019010"/>
    </source>
</evidence>
<evidence type="ECO:0000256" key="5">
    <source>
        <dbReference type="ARBA" id="ARBA00022694"/>
    </source>
</evidence>
<evidence type="ECO:0000256" key="6">
    <source>
        <dbReference type="ARBA" id="ARBA00022723"/>
    </source>
</evidence>
<dbReference type="PANTHER" id="PTHR33540:SF2">
    <property type="entry name" value="TRNA THREONYLCARBAMOYLADENOSINE BIOSYNTHESIS PROTEIN TSAE"/>
    <property type="match status" value="1"/>
</dbReference>
<dbReference type="InterPro" id="IPR003442">
    <property type="entry name" value="T6A_TsaE"/>
</dbReference>
<dbReference type="PANTHER" id="PTHR33540">
    <property type="entry name" value="TRNA THREONYLCARBAMOYLADENOSINE BIOSYNTHESIS PROTEIN TSAE"/>
    <property type="match status" value="1"/>
</dbReference>
<sequence>MENYILKDESETLNFGSNIAALIKESNDSIFEFHLQGNLGAGKTTLVRGVLRALGWGGSVKSPTYTICEEYDFEEFLILHIDLYRTEIEEDIEMLELNRDFDGKKVIFIEWPEKVEGKRMSNLKINMMHYQNSRKIEMIGDTILIEKLMKEDK</sequence>
<keyword evidence="7" id="KW-0547">Nucleotide-binding</keyword>
<evidence type="ECO:0000256" key="2">
    <source>
        <dbReference type="ARBA" id="ARBA00007599"/>
    </source>
</evidence>
<evidence type="ECO:0000256" key="1">
    <source>
        <dbReference type="ARBA" id="ARBA00004496"/>
    </source>
</evidence>
<evidence type="ECO:0000256" key="7">
    <source>
        <dbReference type="ARBA" id="ARBA00022741"/>
    </source>
</evidence>
<dbReference type="Pfam" id="PF02367">
    <property type="entry name" value="TsaE"/>
    <property type="match status" value="1"/>
</dbReference>
<evidence type="ECO:0000313" key="11">
    <source>
        <dbReference type="EMBL" id="MBL6903494.1"/>
    </source>
</evidence>
<keyword evidence="4" id="KW-0963">Cytoplasm</keyword>
<gene>
    <name evidence="11" type="primary">tsaE</name>
    <name evidence="11" type="ORF">ISR29_04760</name>
</gene>
<accession>A0A937M2L2</accession>
<evidence type="ECO:0000313" key="12">
    <source>
        <dbReference type="Proteomes" id="UP000705230"/>
    </source>
</evidence>
<dbReference type="GO" id="GO:0002949">
    <property type="term" value="P:tRNA threonylcarbamoyladenosine modification"/>
    <property type="evidence" value="ECO:0007669"/>
    <property type="project" value="InterPro"/>
</dbReference>
<dbReference type="AlphaFoldDB" id="A0A937M2L2"/>
<reference evidence="11" key="1">
    <citation type="submission" date="2020-10" db="EMBL/GenBank/DDBJ databases">
        <title>Microbiome of the Black Sea water column analyzed by genome centric metagenomics.</title>
        <authorList>
            <person name="Cabello-Yeves P.J."/>
            <person name="Callieri C."/>
            <person name="Picazo A."/>
            <person name="Mehrshad M."/>
            <person name="Haro-Moreno J.M."/>
            <person name="Roda-Garcia J."/>
            <person name="Dzembekova N."/>
            <person name="Slabakova V."/>
            <person name="Slabakova N."/>
            <person name="Moncheva S."/>
            <person name="Rodriguez-Valera F."/>
        </authorList>
    </citation>
    <scope>NUCLEOTIDE SEQUENCE</scope>
    <source>
        <strain evidence="11">BS30m-G43</strain>
    </source>
</reference>
<dbReference type="GO" id="GO:0005737">
    <property type="term" value="C:cytoplasm"/>
    <property type="evidence" value="ECO:0007669"/>
    <property type="project" value="UniProtKB-SubCell"/>
</dbReference>
<keyword evidence="8" id="KW-0067">ATP-binding</keyword>
<dbReference type="Proteomes" id="UP000705230">
    <property type="component" value="Unassembled WGS sequence"/>
</dbReference>
<keyword evidence="5" id="KW-0819">tRNA processing</keyword>
<dbReference type="Gene3D" id="3.40.50.300">
    <property type="entry name" value="P-loop containing nucleotide triphosphate hydrolases"/>
    <property type="match status" value="1"/>
</dbReference>
<organism evidence="11 12">
    <name type="scientific">SAR86 cluster bacterium</name>
    <dbReference type="NCBI Taxonomy" id="2030880"/>
    <lineage>
        <taxon>Bacteria</taxon>
        <taxon>Pseudomonadati</taxon>
        <taxon>Pseudomonadota</taxon>
        <taxon>Gammaproteobacteria</taxon>
        <taxon>SAR86 cluster</taxon>
    </lineage>
</organism>
<evidence type="ECO:0000256" key="9">
    <source>
        <dbReference type="ARBA" id="ARBA00022842"/>
    </source>
</evidence>
<dbReference type="GO" id="GO:0005524">
    <property type="term" value="F:ATP binding"/>
    <property type="evidence" value="ECO:0007669"/>
    <property type="project" value="UniProtKB-KW"/>
</dbReference>
<comment type="caution">
    <text evidence="11">The sequence shown here is derived from an EMBL/GenBank/DDBJ whole genome shotgun (WGS) entry which is preliminary data.</text>
</comment>
<comment type="subcellular location">
    <subcellularLocation>
        <location evidence="1">Cytoplasm</location>
    </subcellularLocation>
</comment>
<proteinExistence type="inferred from homology"/>
<dbReference type="InterPro" id="IPR027417">
    <property type="entry name" value="P-loop_NTPase"/>
</dbReference>
<protein>
    <recommendedName>
        <fullName evidence="3">tRNA threonylcarbamoyladenosine biosynthesis protein TsaE</fullName>
    </recommendedName>
    <alternativeName>
        <fullName evidence="10">t(6)A37 threonylcarbamoyladenosine biosynthesis protein TsaE</fullName>
    </alternativeName>
</protein>
<keyword evidence="6" id="KW-0479">Metal-binding</keyword>
<name>A0A937M2L2_9GAMM</name>
<dbReference type="SUPFAM" id="SSF52540">
    <property type="entry name" value="P-loop containing nucleoside triphosphate hydrolases"/>
    <property type="match status" value="1"/>
</dbReference>
<dbReference type="GO" id="GO:0046872">
    <property type="term" value="F:metal ion binding"/>
    <property type="evidence" value="ECO:0007669"/>
    <property type="project" value="UniProtKB-KW"/>
</dbReference>
<dbReference type="EMBL" id="JADHSG010000006">
    <property type="protein sequence ID" value="MBL6903494.1"/>
    <property type="molecule type" value="Genomic_DNA"/>
</dbReference>
<evidence type="ECO:0000256" key="4">
    <source>
        <dbReference type="ARBA" id="ARBA00022490"/>
    </source>
</evidence>
<keyword evidence="9" id="KW-0460">Magnesium</keyword>